<dbReference type="PATRIC" id="fig|348824.6.peg.5000"/>
<evidence type="ECO:0000313" key="1">
    <source>
        <dbReference type="EMBL" id="CDM60850.1"/>
    </source>
</evidence>
<sequence length="93" mass="9983">MTLRPQMAGYRKVGGLLMFDIGTGYRFVMIEGTSEGWGELSFTEKVIDIDGPLLKLETGRIINSHSSLFVGATPVTMLASVSAIPEPATHVVA</sequence>
<geneLocation type="plasmid" evidence="1 2">
    <name>pLPU83c</name>
</geneLocation>
<dbReference type="Proteomes" id="UP000019443">
    <property type="component" value="Plasmid pLPU83c"/>
</dbReference>
<organism evidence="1 2">
    <name type="scientific">Rhizobium favelukesii</name>
    <dbReference type="NCBI Taxonomy" id="348824"/>
    <lineage>
        <taxon>Bacteria</taxon>
        <taxon>Pseudomonadati</taxon>
        <taxon>Pseudomonadota</taxon>
        <taxon>Alphaproteobacteria</taxon>
        <taxon>Hyphomicrobiales</taxon>
        <taxon>Rhizobiaceae</taxon>
        <taxon>Rhizobium/Agrobacterium group</taxon>
        <taxon>Rhizobium</taxon>
    </lineage>
</organism>
<keyword evidence="1" id="KW-0614">Plasmid</keyword>
<keyword evidence="2" id="KW-1185">Reference proteome</keyword>
<dbReference type="KEGG" id="rhl:LPU83_pLPU83c_0288"/>
<accession>W6RKK3</accession>
<dbReference type="EMBL" id="HG916854">
    <property type="protein sequence ID" value="CDM60850.1"/>
    <property type="molecule type" value="Genomic_DNA"/>
</dbReference>
<name>W6RKK3_9HYPH</name>
<dbReference type="AlphaFoldDB" id="W6RKK3"/>
<protein>
    <submittedName>
        <fullName evidence="1">Uncharacterized protein</fullName>
    </submittedName>
</protein>
<proteinExistence type="predicted"/>
<evidence type="ECO:0000313" key="2">
    <source>
        <dbReference type="Proteomes" id="UP000019443"/>
    </source>
</evidence>
<reference evidence="1" key="1">
    <citation type="submission" date="2013-11" db="EMBL/GenBank/DDBJ databases">
        <title>Draft genome sequence of the broad-host-range Rhizobium sp. LPU83 strain, a member of the low-genetic diversity Oregon-like Rhizobium sp. group.</title>
        <authorList>
            <person name="Wibberg D."/>
            <person name="Puehler A."/>
            <person name="Schlueter A."/>
        </authorList>
    </citation>
    <scope>NUCLEOTIDE SEQUENCE [LARGE SCALE GENOMIC DNA]</scope>
    <source>
        <strain evidence="1">LPU83</strain>
        <plasmid evidence="1">pLPU83c</plasmid>
    </source>
</reference>
<dbReference type="HOGENOM" id="CLU_186132_0_0_5"/>
<gene>
    <name evidence="1" type="ORF">LPU83_pLPU83c_0288</name>
</gene>